<accession>A0ABM9P486</accession>
<proteinExistence type="predicted"/>
<feature type="transmembrane region" description="Helical" evidence="1">
    <location>
        <begin position="51"/>
        <end position="72"/>
    </location>
</feature>
<name>A0ABM9P486_9FLAO</name>
<dbReference type="EMBL" id="CAXIXY010000006">
    <property type="protein sequence ID" value="CAL2090505.1"/>
    <property type="molecule type" value="Genomic_DNA"/>
</dbReference>
<feature type="transmembrane region" description="Helical" evidence="1">
    <location>
        <begin position="130"/>
        <end position="150"/>
    </location>
</feature>
<keyword evidence="1" id="KW-1133">Transmembrane helix</keyword>
<keyword evidence="1" id="KW-0812">Transmembrane</keyword>
<evidence type="ECO:0008006" key="4">
    <source>
        <dbReference type="Google" id="ProtNLM"/>
    </source>
</evidence>
<evidence type="ECO:0000256" key="1">
    <source>
        <dbReference type="SAM" id="Phobius"/>
    </source>
</evidence>
<dbReference type="Proteomes" id="UP001497416">
    <property type="component" value="Unassembled WGS sequence"/>
</dbReference>
<feature type="transmembrane region" description="Helical" evidence="1">
    <location>
        <begin position="7"/>
        <end position="31"/>
    </location>
</feature>
<keyword evidence="1" id="KW-0472">Membrane</keyword>
<feature type="transmembrane region" description="Helical" evidence="1">
    <location>
        <begin position="79"/>
        <end position="101"/>
    </location>
</feature>
<organism evidence="2 3">
    <name type="scientific">Tenacibaculum platacis</name>
    <dbReference type="NCBI Taxonomy" id="3137852"/>
    <lineage>
        <taxon>Bacteria</taxon>
        <taxon>Pseudomonadati</taxon>
        <taxon>Bacteroidota</taxon>
        <taxon>Flavobacteriia</taxon>
        <taxon>Flavobacteriales</taxon>
        <taxon>Flavobacteriaceae</taxon>
        <taxon>Tenacibaculum</taxon>
    </lineage>
</organism>
<keyword evidence="3" id="KW-1185">Reference proteome</keyword>
<evidence type="ECO:0000313" key="2">
    <source>
        <dbReference type="EMBL" id="CAL2090505.1"/>
    </source>
</evidence>
<evidence type="ECO:0000313" key="3">
    <source>
        <dbReference type="Proteomes" id="UP001497416"/>
    </source>
</evidence>
<gene>
    <name evidence="2" type="ORF">T190607A01A_40026</name>
</gene>
<comment type="caution">
    <text evidence="2">The sequence shown here is derived from an EMBL/GenBank/DDBJ whole genome shotgun (WGS) entry which is preliminary data.</text>
</comment>
<sequence length="157" mass="18498">MNRILHFISIAIFSIFLGSQITEGILLVPYWKSLTTSAFYKYYSDFGPDIGKFYTTLTIISVLITLSVFYFCAIKKSSALKYATLSTFFSLLVILLFYVYFKEVNQQFYQSDFNEKQLQIELNNWSNWHWLRVFFEVLSLVFLTLALNNLKHKSEIN</sequence>
<protein>
    <recommendedName>
        <fullName evidence="4">DUF1772 domain-containing protein</fullName>
    </recommendedName>
</protein>
<reference evidence="2 3" key="1">
    <citation type="submission" date="2024-05" db="EMBL/GenBank/DDBJ databases">
        <authorList>
            <person name="Duchaud E."/>
        </authorList>
    </citation>
    <scope>NUCLEOTIDE SEQUENCE [LARGE SCALE GENOMIC DNA]</scope>
    <source>
        <strain evidence="2">Ena-SAMPLE-TAB-13-05-2024-13:56:06:370-140302</strain>
    </source>
</reference>
<dbReference type="RefSeq" id="WP_348712957.1">
    <property type="nucleotide sequence ID" value="NZ_CAXIXY010000006.1"/>
</dbReference>